<feature type="compositionally biased region" description="Basic residues" evidence="3">
    <location>
        <begin position="1"/>
        <end position="12"/>
    </location>
</feature>
<dbReference type="PANTHER" id="PTHR37313:SF2">
    <property type="entry name" value="UPF0749 PROTEIN YLXX"/>
    <property type="match status" value="1"/>
</dbReference>
<name>A0ABY4YM81_9MICO</name>
<keyword evidence="2" id="KW-0175">Coiled coil</keyword>
<sequence>MAQPRKKRRAVRRQGPPPVRSAPDVAIDLGQPPVAEVVSDSTADEPAVESPGMDQRNDATPSDAIPSDATPSDATPSDATPSDAAPDGDEPGDVPPAGDAAYEIPTETAAAAPVDAGPVDDDPATPAAEGGNMPVSTRHAWRRLERLLKPRISTGNVLAALMTLAVGFALVAQVQNAQGGGLQDLSETELVALLDDVSERADSLEEEIRLLEADRRTLEQGSGVEAAEAAQARLTSNQILAGSVPVIGPGITMSVSAPEGGFTPTMMIDVMQELRNAGAEAIQFGTVRVVANTWIGTEDGQLTVDGQIVEAPFRILAIGDSHTLSGAMAIPGGFTDSVRGIGGDVQIVEGESLLIDSLKITGEPRYARPVPSE</sequence>
<evidence type="ECO:0000313" key="6">
    <source>
        <dbReference type="Proteomes" id="UP001056535"/>
    </source>
</evidence>
<proteinExistence type="inferred from homology"/>
<feature type="transmembrane region" description="Helical" evidence="4">
    <location>
        <begin position="152"/>
        <end position="172"/>
    </location>
</feature>
<evidence type="ECO:0000256" key="1">
    <source>
        <dbReference type="ARBA" id="ARBA00009108"/>
    </source>
</evidence>
<keyword evidence="4" id="KW-0812">Transmembrane</keyword>
<dbReference type="EMBL" id="CP099490">
    <property type="protein sequence ID" value="USQ77906.1"/>
    <property type="molecule type" value="Genomic_DNA"/>
</dbReference>
<reference evidence="5" key="1">
    <citation type="submission" date="2022-06" db="EMBL/GenBank/DDBJ databases">
        <title>Ornithinimicrobium JY.X270.</title>
        <authorList>
            <person name="Huang Y."/>
        </authorList>
    </citation>
    <scope>NUCLEOTIDE SEQUENCE</scope>
    <source>
        <strain evidence="5">JY.X270</strain>
    </source>
</reference>
<organism evidence="5 6">
    <name type="scientific">Ornithinimicrobium cryptoxanthini</name>
    <dbReference type="NCBI Taxonomy" id="2934161"/>
    <lineage>
        <taxon>Bacteria</taxon>
        <taxon>Bacillati</taxon>
        <taxon>Actinomycetota</taxon>
        <taxon>Actinomycetes</taxon>
        <taxon>Micrococcales</taxon>
        <taxon>Ornithinimicrobiaceae</taxon>
        <taxon>Ornithinimicrobium</taxon>
    </lineage>
</organism>
<gene>
    <name evidence="5" type="ORF">NF557_08470</name>
</gene>
<evidence type="ECO:0000313" key="5">
    <source>
        <dbReference type="EMBL" id="USQ77906.1"/>
    </source>
</evidence>
<keyword evidence="4" id="KW-1133">Transmembrane helix</keyword>
<evidence type="ECO:0000256" key="4">
    <source>
        <dbReference type="SAM" id="Phobius"/>
    </source>
</evidence>
<dbReference type="Gene3D" id="3.30.70.1880">
    <property type="entry name" value="Protein of unknown function DUF881"/>
    <property type="match status" value="1"/>
</dbReference>
<feature type="compositionally biased region" description="Low complexity" evidence="3">
    <location>
        <begin position="108"/>
        <end position="117"/>
    </location>
</feature>
<protein>
    <submittedName>
        <fullName evidence="5">DUF881 domain-containing protein</fullName>
    </submittedName>
</protein>
<dbReference type="Proteomes" id="UP001056535">
    <property type="component" value="Chromosome"/>
</dbReference>
<evidence type="ECO:0000256" key="3">
    <source>
        <dbReference type="SAM" id="MobiDB-lite"/>
    </source>
</evidence>
<accession>A0ABY4YM81</accession>
<dbReference type="PANTHER" id="PTHR37313">
    <property type="entry name" value="UPF0749 PROTEIN RV1825"/>
    <property type="match status" value="1"/>
</dbReference>
<dbReference type="InterPro" id="IPR010273">
    <property type="entry name" value="DUF881"/>
</dbReference>
<comment type="similarity">
    <text evidence="1">Belongs to the UPF0749 family.</text>
</comment>
<feature type="coiled-coil region" evidence="2">
    <location>
        <begin position="187"/>
        <end position="221"/>
    </location>
</feature>
<feature type="region of interest" description="Disordered" evidence="3">
    <location>
        <begin position="1"/>
        <end position="134"/>
    </location>
</feature>
<dbReference type="Pfam" id="PF05949">
    <property type="entry name" value="DUF881"/>
    <property type="match status" value="1"/>
</dbReference>
<dbReference type="RefSeq" id="WP_252623756.1">
    <property type="nucleotide sequence ID" value="NZ_CP099490.1"/>
</dbReference>
<evidence type="ECO:0000256" key="2">
    <source>
        <dbReference type="SAM" id="Coils"/>
    </source>
</evidence>
<keyword evidence="4" id="KW-0472">Membrane</keyword>
<feature type="compositionally biased region" description="Polar residues" evidence="3">
    <location>
        <begin position="69"/>
        <end position="80"/>
    </location>
</feature>
<keyword evidence="6" id="KW-1185">Reference proteome</keyword>